<dbReference type="Proteomes" id="UP000805193">
    <property type="component" value="Unassembled WGS sequence"/>
</dbReference>
<comment type="caution">
    <text evidence="1">The sequence shown here is derived from an EMBL/GenBank/DDBJ whole genome shotgun (WGS) entry which is preliminary data.</text>
</comment>
<proteinExistence type="predicted"/>
<name>A0AC60QQ38_IXOPE</name>
<reference evidence="1 2" key="1">
    <citation type="journal article" date="2020" name="Cell">
        <title>Large-Scale Comparative Analyses of Tick Genomes Elucidate Their Genetic Diversity and Vector Capacities.</title>
        <authorList>
            <consortium name="Tick Genome and Microbiome Consortium (TIGMIC)"/>
            <person name="Jia N."/>
            <person name="Wang J."/>
            <person name="Shi W."/>
            <person name="Du L."/>
            <person name="Sun Y."/>
            <person name="Zhan W."/>
            <person name="Jiang J.F."/>
            <person name="Wang Q."/>
            <person name="Zhang B."/>
            <person name="Ji P."/>
            <person name="Bell-Sakyi L."/>
            <person name="Cui X.M."/>
            <person name="Yuan T.T."/>
            <person name="Jiang B.G."/>
            <person name="Yang W.F."/>
            <person name="Lam T.T."/>
            <person name="Chang Q.C."/>
            <person name="Ding S.J."/>
            <person name="Wang X.J."/>
            <person name="Zhu J.G."/>
            <person name="Ruan X.D."/>
            <person name="Zhao L."/>
            <person name="Wei J.T."/>
            <person name="Ye R.Z."/>
            <person name="Que T.C."/>
            <person name="Du C.H."/>
            <person name="Zhou Y.H."/>
            <person name="Cheng J.X."/>
            <person name="Dai P.F."/>
            <person name="Guo W.B."/>
            <person name="Han X.H."/>
            <person name="Huang E.J."/>
            <person name="Li L.F."/>
            <person name="Wei W."/>
            <person name="Gao Y.C."/>
            <person name="Liu J.Z."/>
            <person name="Shao H.Z."/>
            <person name="Wang X."/>
            <person name="Wang C.C."/>
            <person name="Yang T.C."/>
            <person name="Huo Q.B."/>
            <person name="Li W."/>
            <person name="Chen H.Y."/>
            <person name="Chen S.E."/>
            <person name="Zhou L.G."/>
            <person name="Ni X.B."/>
            <person name="Tian J.H."/>
            <person name="Sheng Y."/>
            <person name="Liu T."/>
            <person name="Pan Y.S."/>
            <person name="Xia L.Y."/>
            <person name="Li J."/>
            <person name="Zhao F."/>
            <person name="Cao W.C."/>
        </authorList>
    </citation>
    <scope>NUCLEOTIDE SEQUENCE [LARGE SCALE GENOMIC DNA]</scope>
    <source>
        <strain evidence="1">Iper-2018</strain>
    </source>
</reference>
<dbReference type="EMBL" id="JABSTQ010006018">
    <property type="protein sequence ID" value="KAG0438099.1"/>
    <property type="molecule type" value="Genomic_DNA"/>
</dbReference>
<evidence type="ECO:0000313" key="2">
    <source>
        <dbReference type="Proteomes" id="UP000805193"/>
    </source>
</evidence>
<keyword evidence="2" id="KW-1185">Reference proteome</keyword>
<organism evidence="1 2">
    <name type="scientific">Ixodes persulcatus</name>
    <name type="common">Taiga tick</name>
    <dbReference type="NCBI Taxonomy" id="34615"/>
    <lineage>
        <taxon>Eukaryota</taxon>
        <taxon>Metazoa</taxon>
        <taxon>Ecdysozoa</taxon>
        <taxon>Arthropoda</taxon>
        <taxon>Chelicerata</taxon>
        <taxon>Arachnida</taxon>
        <taxon>Acari</taxon>
        <taxon>Parasitiformes</taxon>
        <taxon>Ixodida</taxon>
        <taxon>Ixodoidea</taxon>
        <taxon>Ixodidae</taxon>
        <taxon>Ixodinae</taxon>
        <taxon>Ixodes</taxon>
    </lineage>
</organism>
<protein>
    <submittedName>
        <fullName evidence="1">Uncharacterized protein</fullName>
    </submittedName>
</protein>
<accession>A0AC60QQ38</accession>
<gene>
    <name evidence="1" type="ORF">HPB47_017149</name>
</gene>
<evidence type="ECO:0000313" key="1">
    <source>
        <dbReference type="EMBL" id="KAG0438099.1"/>
    </source>
</evidence>
<feature type="non-terminal residue" evidence="1">
    <location>
        <position position="219"/>
    </location>
</feature>
<sequence>MATTEPPTKRKEEQKFAVLQHFAEEQALEVYETFDLERELTYADVVENRVNVINNDVTDEETTEAGSDFEILEMGMRSTRDQTEWLLPAKSTPLEDGRCTSELLTGLRIWSRLSEFSPKTPKPFRRRSPNSNKRYILRPLKEGRAGVSTGPNAPASDEEDFARTDDFEDTCPAWEPDSIQVVLAAMTPPVYQDGPAMSSSGSLTSTLVSATTAVPYDGP</sequence>